<keyword evidence="4" id="KW-0418">Kinase</keyword>
<dbReference type="GO" id="GO:0016301">
    <property type="term" value="F:kinase activity"/>
    <property type="evidence" value="ECO:0007669"/>
    <property type="project" value="UniProtKB-KW"/>
</dbReference>
<dbReference type="GO" id="GO:0046872">
    <property type="term" value="F:metal ion binding"/>
    <property type="evidence" value="ECO:0007669"/>
    <property type="project" value="UniProtKB-KW"/>
</dbReference>
<name>A0A4R5KAK9_9MICC</name>
<dbReference type="InterPro" id="IPR007666">
    <property type="entry name" value="ADP_PFK/GK"/>
</dbReference>
<keyword evidence="2" id="KW-0808">Transferase</keyword>
<evidence type="ECO:0000256" key="3">
    <source>
        <dbReference type="ARBA" id="ARBA00022723"/>
    </source>
</evidence>
<keyword evidence="3" id="KW-0479">Metal-binding</keyword>
<dbReference type="InterPro" id="IPR029056">
    <property type="entry name" value="Ribokinase-like"/>
</dbReference>
<dbReference type="GO" id="GO:0016773">
    <property type="term" value="F:phosphotransferase activity, alcohol group as acceptor"/>
    <property type="evidence" value="ECO:0007669"/>
    <property type="project" value="InterPro"/>
</dbReference>
<dbReference type="PANTHER" id="PTHR21208">
    <property type="entry name" value="ADP-DEPENDENT GLUCOKINASE"/>
    <property type="match status" value="1"/>
</dbReference>
<keyword evidence="8" id="KW-1185">Reference proteome</keyword>
<proteinExistence type="predicted"/>
<dbReference type="AlphaFoldDB" id="A0A4R5KAK9"/>
<dbReference type="Pfam" id="PF04587">
    <property type="entry name" value="ADP_PFK_GK"/>
    <property type="match status" value="1"/>
</dbReference>
<keyword evidence="1" id="KW-0963">Cytoplasm</keyword>
<evidence type="ECO:0008006" key="9">
    <source>
        <dbReference type="Google" id="ProtNLM"/>
    </source>
</evidence>
<accession>A0A4R5KAK9</accession>
<dbReference type="EMBL" id="SMRU01000024">
    <property type="protein sequence ID" value="TDF92253.1"/>
    <property type="molecule type" value="Genomic_DNA"/>
</dbReference>
<protein>
    <recommendedName>
        <fullName evidence="9">ADP-dependent phosphofructokinase/glucokinase</fullName>
    </recommendedName>
</protein>
<dbReference type="Gene3D" id="3.40.1190.20">
    <property type="match status" value="1"/>
</dbReference>
<dbReference type="GO" id="GO:0006096">
    <property type="term" value="P:glycolytic process"/>
    <property type="evidence" value="ECO:0007669"/>
    <property type="project" value="UniProtKB-KW"/>
</dbReference>
<evidence type="ECO:0000256" key="1">
    <source>
        <dbReference type="ARBA" id="ARBA00022490"/>
    </source>
</evidence>
<dbReference type="OrthoDB" id="2813007at2"/>
<evidence type="ECO:0000256" key="4">
    <source>
        <dbReference type="ARBA" id="ARBA00022777"/>
    </source>
</evidence>
<sequence length="396" mass="43024">MASSIVLGLGSSVDYEIAWSSQLMEHLMQRYGISAGELTGAPEITDERSLVVSVLGHFRRGVGGEVHVSSPDVLEAFAAKFDRKVTLGGTAVRAGLALARLNVPVMLHIVGINDHIRELLPPTCAWITSAEHDSTEPHLIVQWNEGARVRVGQTDLIAPFPNRLIYVNDQPNAQMLLSPDLPQVLSKSTIFLISGLNAMQDEHLLHVRLKEIRRAMDTLPQDAFVYYEDAGFHIPSFSAHVRAALLDRIDVYGMNEDEMQTHLGREINLLDADSIRRAVDDIATIIPARTLVIHTKYWVLARGPQAEQYASALAGGVAMASTRYCYGDDFTPSQYAHATQLPLNQDGNAVSKALSGPGLYAIPTRSLNVPTPTTVGLGDSFVGGFLGALTRNGAKV</sequence>
<keyword evidence="6" id="KW-0324">Glycolysis</keyword>
<gene>
    <name evidence="7" type="ORF">E1809_18590</name>
</gene>
<comment type="caution">
    <text evidence="7">The sequence shown here is derived from an EMBL/GenBank/DDBJ whole genome shotgun (WGS) entry which is preliminary data.</text>
</comment>
<evidence type="ECO:0000313" key="8">
    <source>
        <dbReference type="Proteomes" id="UP000295511"/>
    </source>
</evidence>
<dbReference type="Proteomes" id="UP000295511">
    <property type="component" value="Unassembled WGS sequence"/>
</dbReference>
<dbReference type="SUPFAM" id="SSF53613">
    <property type="entry name" value="Ribokinase-like"/>
    <property type="match status" value="1"/>
</dbReference>
<evidence type="ECO:0000313" key="7">
    <source>
        <dbReference type="EMBL" id="TDF92253.1"/>
    </source>
</evidence>
<organism evidence="7 8">
    <name type="scientific">Arthrobacter terricola</name>
    <dbReference type="NCBI Taxonomy" id="2547396"/>
    <lineage>
        <taxon>Bacteria</taxon>
        <taxon>Bacillati</taxon>
        <taxon>Actinomycetota</taxon>
        <taxon>Actinomycetes</taxon>
        <taxon>Micrococcales</taxon>
        <taxon>Micrococcaceae</taxon>
        <taxon>Arthrobacter</taxon>
    </lineage>
</organism>
<reference evidence="7 8" key="1">
    <citation type="submission" date="2019-03" db="EMBL/GenBank/DDBJ databases">
        <title>Whole genome sequence of Arthrobacter sp JH1-1.</title>
        <authorList>
            <person name="Trinh H.N."/>
        </authorList>
    </citation>
    <scope>NUCLEOTIDE SEQUENCE [LARGE SCALE GENOMIC DNA]</scope>
    <source>
        <strain evidence="7 8">JH1-1</strain>
    </source>
</reference>
<dbReference type="RefSeq" id="WP_133205728.1">
    <property type="nucleotide sequence ID" value="NZ_SMRU01000024.1"/>
</dbReference>
<dbReference type="PANTHER" id="PTHR21208:SF1">
    <property type="entry name" value="ADP-DEPENDENT GLUCOKINASE"/>
    <property type="match status" value="1"/>
</dbReference>
<keyword evidence="5" id="KW-0460">Magnesium</keyword>
<evidence type="ECO:0000256" key="6">
    <source>
        <dbReference type="ARBA" id="ARBA00023152"/>
    </source>
</evidence>
<evidence type="ECO:0000256" key="2">
    <source>
        <dbReference type="ARBA" id="ARBA00022679"/>
    </source>
</evidence>
<evidence type="ECO:0000256" key="5">
    <source>
        <dbReference type="ARBA" id="ARBA00022842"/>
    </source>
</evidence>
<dbReference type="PROSITE" id="PS51255">
    <property type="entry name" value="ADPK"/>
    <property type="match status" value="1"/>
</dbReference>